<dbReference type="EMBL" id="WEGJ01000021">
    <property type="protein sequence ID" value="MQY14440.1"/>
    <property type="molecule type" value="Genomic_DNA"/>
</dbReference>
<gene>
    <name evidence="2" type="ORF">SRB5_46070</name>
</gene>
<organism evidence="2 3">
    <name type="scientific">Streptomyces smaragdinus</name>
    <dbReference type="NCBI Taxonomy" id="2585196"/>
    <lineage>
        <taxon>Bacteria</taxon>
        <taxon>Bacillati</taxon>
        <taxon>Actinomycetota</taxon>
        <taxon>Actinomycetes</taxon>
        <taxon>Kitasatosporales</taxon>
        <taxon>Streptomycetaceae</taxon>
        <taxon>Streptomyces</taxon>
    </lineage>
</organism>
<feature type="region of interest" description="Disordered" evidence="1">
    <location>
        <begin position="1"/>
        <end position="26"/>
    </location>
</feature>
<evidence type="ECO:0000256" key="1">
    <source>
        <dbReference type="SAM" id="MobiDB-lite"/>
    </source>
</evidence>
<evidence type="ECO:0000313" key="3">
    <source>
        <dbReference type="Proteomes" id="UP000466345"/>
    </source>
</evidence>
<dbReference type="AlphaFoldDB" id="A0A7K0CLT3"/>
<proteinExistence type="predicted"/>
<comment type="caution">
    <text evidence="2">The sequence shown here is derived from an EMBL/GenBank/DDBJ whole genome shotgun (WGS) entry which is preliminary data.</text>
</comment>
<protein>
    <submittedName>
        <fullName evidence="2">Uncharacterized protein</fullName>
    </submittedName>
</protein>
<keyword evidence="3" id="KW-1185">Reference proteome</keyword>
<dbReference type="Gene3D" id="3.20.20.80">
    <property type="entry name" value="Glycosidases"/>
    <property type="match status" value="2"/>
</dbReference>
<sequence>MVRQPGRAIKRNDSDLRHATSIPAQNGCNPAWDSRRPLTGGTDASTIAAIRAAGGDIVPSIGGWSGSKLMPFDFNGHADMYGATVNATEVLKTKLKSVFGWSDATAYAHIGISGMNNNSDSGEVTTPQIWTQIRDWANGHLTAGPYETPRGQLPGAFRRASSVNARNIQTSA</sequence>
<name>A0A7K0CLT3_9ACTN</name>
<evidence type="ECO:0000313" key="2">
    <source>
        <dbReference type="EMBL" id="MQY14440.1"/>
    </source>
</evidence>
<accession>A0A7K0CLT3</accession>
<reference evidence="2 3" key="1">
    <citation type="submission" date="2019-10" db="EMBL/GenBank/DDBJ databases">
        <title>Streptomyces smaragdinus sp. nov. and Streptomyces fabii sp. nov., isolated from the gut of fungus growing-termite Macrotermes natalensis.</title>
        <authorList>
            <person name="Schwitalla J."/>
            <person name="Benndorf R."/>
            <person name="Martin K."/>
            <person name="De Beer W."/>
            <person name="Kaster A.-K."/>
            <person name="Vollmers J."/>
            <person name="Poulsen M."/>
            <person name="Beemelmanns C."/>
        </authorList>
    </citation>
    <scope>NUCLEOTIDE SEQUENCE [LARGE SCALE GENOMIC DNA]</scope>
    <source>
        <strain evidence="2 3">RB5</strain>
    </source>
</reference>
<dbReference type="Proteomes" id="UP000466345">
    <property type="component" value="Unassembled WGS sequence"/>
</dbReference>